<dbReference type="AlphaFoldDB" id="A0A9P0AC64"/>
<evidence type="ECO:0000313" key="2">
    <source>
        <dbReference type="Proteomes" id="UP001152759"/>
    </source>
</evidence>
<sequence>MNTDTIKRFEALRSANFPWLLLTGFLKPHELVNLFLAIGWTVDEALLAPVALYNKLPRRILRDYSPIVNWKAASLSYRFTSRQLRRYADRIDWCLLSRRHEFTREDLLTFRNKVCWFWVSCHDTLDAATAWQCRRYLHLARYVFFHMDAFTWRQIGYIMVLQGLQVLELAPPEDDSCPCHPNLHSVPMPEVLYGQIVPDFRPWHLDNPQDLFPPPPPVEALHLENPAPAEA</sequence>
<dbReference type="EMBL" id="OU963867">
    <property type="protein sequence ID" value="CAH0391227.1"/>
    <property type="molecule type" value="Genomic_DNA"/>
</dbReference>
<gene>
    <name evidence="1" type="ORF">BEMITA_LOCUS9869</name>
</gene>
<organism evidence="1 2">
    <name type="scientific">Bemisia tabaci</name>
    <name type="common">Sweetpotato whitefly</name>
    <name type="synonym">Aleurodes tabaci</name>
    <dbReference type="NCBI Taxonomy" id="7038"/>
    <lineage>
        <taxon>Eukaryota</taxon>
        <taxon>Metazoa</taxon>
        <taxon>Ecdysozoa</taxon>
        <taxon>Arthropoda</taxon>
        <taxon>Hexapoda</taxon>
        <taxon>Insecta</taxon>
        <taxon>Pterygota</taxon>
        <taxon>Neoptera</taxon>
        <taxon>Paraneoptera</taxon>
        <taxon>Hemiptera</taxon>
        <taxon>Sternorrhyncha</taxon>
        <taxon>Aleyrodoidea</taxon>
        <taxon>Aleyrodidae</taxon>
        <taxon>Aleyrodinae</taxon>
        <taxon>Bemisia</taxon>
    </lineage>
</organism>
<reference evidence="1" key="1">
    <citation type="submission" date="2021-12" db="EMBL/GenBank/DDBJ databases">
        <authorList>
            <person name="King R."/>
        </authorList>
    </citation>
    <scope>NUCLEOTIDE SEQUENCE</scope>
</reference>
<evidence type="ECO:0000313" key="1">
    <source>
        <dbReference type="EMBL" id="CAH0391227.1"/>
    </source>
</evidence>
<proteinExistence type="predicted"/>
<name>A0A9P0AC64_BEMTA</name>
<protein>
    <submittedName>
        <fullName evidence="1">Uncharacterized protein</fullName>
    </submittedName>
</protein>
<accession>A0A9P0AC64</accession>
<dbReference type="Proteomes" id="UP001152759">
    <property type="component" value="Chromosome 6"/>
</dbReference>
<keyword evidence="2" id="KW-1185">Reference proteome</keyword>